<name>D6TQU9_KTERA</name>
<dbReference type="GO" id="GO:0003700">
    <property type="term" value="F:DNA-binding transcription factor activity"/>
    <property type="evidence" value="ECO:0007669"/>
    <property type="project" value="InterPro"/>
</dbReference>
<dbReference type="EMBL" id="ADVG01000002">
    <property type="protein sequence ID" value="EFH85820.1"/>
    <property type="molecule type" value="Genomic_DNA"/>
</dbReference>
<dbReference type="InterPro" id="IPR029062">
    <property type="entry name" value="Class_I_gatase-like"/>
</dbReference>
<dbReference type="SMART" id="SM00342">
    <property type="entry name" value="HTH_ARAC"/>
    <property type="match status" value="1"/>
</dbReference>
<evidence type="ECO:0000256" key="2">
    <source>
        <dbReference type="ARBA" id="ARBA00023163"/>
    </source>
</evidence>
<dbReference type="SUPFAM" id="SSF52317">
    <property type="entry name" value="Class I glutamine amidotransferase-like"/>
    <property type="match status" value="1"/>
</dbReference>
<dbReference type="PANTHER" id="PTHR43130:SF3">
    <property type="entry name" value="HTH-TYPE TRANSCRIPTIONAL REGULATOR RV1931C"/>
    <property type="match status" value="1"/>
</dbReference>
<dbReference type="GO" id="GO:0043565">
    <property type="term" value="F:sequence-specific DNA binding"/>
    <property type="evidence" value="ECO:0007669"/>
    <property type="project" value="InterPro"/>
</dbReference>
<dbReference type="Pfam" id="PF01965">
    <property type="entry name" value="DJ-1_PfpI"/>
    <property type="match status" value="1"/>
</dbReference>
<dbReference type="SUPFAM" id="SSF46689">
    <property type="entry name" value="Homeodomain-like"/>
    <property type="match status" value="2"/>
</dbReference>
<gene>
    <name evidence="4" type="ORF">Krac_7065</name>
</gene>
<dbReference type="InParanoid" id="D6TQU9"/>
<dbReference type="OrthoDB" id="6382410at2"/>
<comment type="caution">
    <text evidence="4">The sequence shown here is derived from an EMBL/GenBank/DDBJ whole genome shotgun (WGS) entry which is preliminary data.</text>
</comment>
<dbReference type="InterPro" id="IPR052158">
    <property type="entry name" value="INH-QAR"/>
</dbReference>
<accession>D6TQU9</accession>
<dbReference type="CDD" id="cd03137">
    <property type="entry name" value="GATase1_AraC_1"/>
    <property type="match status" value="1"/>
</dbReference>
<dbReference type="Proteomes" id="UP000004508">
    <property type="component" value="Unassembled WGS sequence"/>
</dbReference>
<dbReference type="PROSITE" id="PS01124">
    <property type="entry name" value="HTH_ARAC_FAMILY_2"/>
    <property type="match status" value="1"/>
</dbReference>
<dbReference type="STRING" id="485913.Krac_7065"/>
<keyword evidence="2" id="KW-0804">Transcription</keyword>
<evidence type="ECO:0000313" key="5">
    <source>
        <dbReference type="Proteomes" id="UP000004508"/>
    </source>
</evidence>
<keyword evidence="1" id="KW-0805">Transcription regulation</keyword>
<organism evidence="4 5">
    <name type="scientific">Ktedonobacter racemifer DSM 44963</name>
    <dbReference type="NCBI Taxonomy" id="485913"/>
    <lineage>
        <taxon>Bacteria</taxon>
        <taxon>Bacillati</taxon>
        <taxon>Chloroflexota</taxon>
        <taxon>Ktedonobacteria</taxon>
        <taxon>Ktedonobacterales</taxon>
        <taxon>Ktedonobacteraceae</taxon>
        <taxon>Ktedonobacter</taxon>
    </lineage>
</organism>
<keyword evidence="5" id="KW-1185">Reference proteome</keyword>
<evidence type="ECO:0000256" key="1">
    <source>
        <dbReference type="ARBA" id="ARBA00023015"/>
    </source>
</evidence>
<feature type="domain" description="HTH araC/xylS-type" evidence="3">
    <location>
        <begin position="208"/>
        <end position="304"/>
    </location>
</feature>
<dbReference type="InterPro" id="IPR009057">
    <property type="entry name" value="Homeodomain-like_sf"/>
</dbReference>
<dbReference type="eggNOG" id="COG4977">
    <property type="taxonomic scope" value="Bacteria"/>
</dbReference>
<dbReference type="PANTHER" id="PTHR43130">
    <property type="entry name" value="ARAC-FAMILY TRANSCRIPTIONAL REGULATOR"/>
    <property type="match status" value="1"/>
</dbReference>
<dbReference type="RefSeq" id="WP_007909592.1">
    <property type="nucleotide sequence ID" value="NZ_ADVG01000002.1"/>
</dbReference>
<sequence>MPQVQLLDLAGPVQVFDTAARLFGAPYTLLFCATSEEIRSAQHLSLARLQRLPDIDGRSLVIVPGTGASPSQSRNLLNEETKPWLQENYHAGAQVASICSGTAALGEAELLHRRRCTTHWKFLSELQSCYPTAQVVDGVLYVHDHGIITSAGVASGIDMALWLLEQDCGPRIAAEVARQLVIYFRRSGLHQQVSVYLQYRSHLDSCIHRVQDWLAEHVSEPATLADLASVGQTSERSLARAFKAATGITPHQYHLLLRLEVATQLVRETSLSLEAIATKSGFGDARQFRRVWHKHYGTPPSASR</sequence>
<proteinExistence type="predicted"/>
<protein>
    <submittedName>
        <fullName evidence="4">Transcriptional regulator, AraC family</fullName>
    </submittedName>
</protein>
<evidence type="ECO:0000259" key="3">
    <source>
        <dbReference type="PROSITE" id="PS01124"/>
    </source>
</evidence>
<reference evidence="4 5" key="1">
    <citation type="journal article" date="2011" name="Stand. Genomic Sci.">
        <title>Non-contiguous finished genome sequence and contextual data of the filamentous soil bacterium Ktedonobacter racemifer type strain (SOSP1-21).</title>
        <authorList>
            <person name="Chang Y.J."/>
            <person name="Land M."/>
            <person name="Hauser L."/>
            <person name="Chertkov O."/>
            <person name="Del Rio T.G."/>
            <person name="Nolan M."/>
            <person name="Copeland A."/>
            <person name="Tice H."/>
            <person name="Cheng J.F."/>
            <person name="Lucas S."/>
            <person name="Han C."/>
            <person name="Goodwin L."/>
            <person name="Pitluck S."/>
            <person name="Ivanova N."/>
            <person name="Ovchinikova G."/>
            <person name="Pati A."/>
            <person name="Chen A."/>
            <person name="Palaniappan K."/>
            <person name="Mavromatis K."/>
            <person name="Liolios K."/>
            <person name="Brettin T."/>
            <person name="Fiebig A."/>
            <person name="Rohde M."/>
            <person name="Abt B."/>
            <person name="Goker M."/>
            <person name="Detter J.C."/>
            <person name="Woyke T."/>
            <person name="Bristow J."/>
            <person name="Eisen J.A."/>
            <person name="Markowitz V."/>
            <person name="Hugenholtz P."/>
            <person name="Kyrpides N.C."/>
            <person name="Klenk H.P."/>
            <person name="Lapidus A."/>
        </authorList>
    </citation>
    <scope>NUCLEOTIDE SEQUENCE [LARGE SCALE GENOMIC DNA]</scope>
    <source>
        <strain evidence="5">DSM 44963</strain>
    </source>
</reference>
<evidence type="ECO:0000313" key="4">
    <source>
        <dbReference type="EMBL" id="EFH85820.1"/>
    </source>
</evidence>
<dbReference type="Pfam" id="PF12833">
    <property type="entry name" value="HTH_18"/>
    <property type="match status" value="1"/>
</dbReference>
<dbReference type="AlphaFoldDB" id="D6TQU9"/>
<dbReference type="Gene3D" id="1.10.10.60">
    <property type="entry name" value="Homeodomain-like"/>
    <property type="match status" value="1"/>
</dbReference>
<dbReference type="InterPro" id="IPR002818">
    <property type="entry name" value="DJ-1/PfpI"/>
</dbReference>
<dbReference type="Gene3D" id="3.40.50.880">
    <property type="match status" value="1"/>
</dbReference>
<dbReference type="InterPro" id="IPR018060">
    <property type="entry name" value="HTH_AraC"/>
</dbReference>